<organism evidence="3">
    <name type="scientific">marine metagenome</name>
    <dbReference type="NCBI Taxonomy" id="408172"/>
    <lineage>
        <taxon>unclassified sequences</taxon>
        <taxon>metagenomes</taxon>
        <taxon>ecological metagenomes</taxon>
    </lineage>
</organism>
<dbReference type="InterPro" id="IPR036291">
    <property type="entry name" value="NAD(P)-bd_dom_sf"/>
</dbReference>
<dbReference type="AlphaFoldDB" id="A0A381XDV5"/>
<dbReference type="PANTHER" id="PTHR24321">
    <property type="entry name" value="DEHYDROGENASES, SHORT CHAIN"/>
    <property type="match status" value="1"/>
</dbReference>
<dbReference type="PANTHER" id="PTHR24321:SF8">
    <property type="entry name" value="ESTRADIOL 17-BETA-DEHYDROGENASE 8-RELATED"/>
    <property type="match status" value="1"/>
</dbReference>
<dbReference type="GO" id="GO:0016491">
    <property type="term" value="F:oxidoreductase activity"/>
    <property type="evidence" value="ECO:0007669"/>
    <property type="project" value="UniProtKB-KW"/>
</dbReference>
<gene>
    <name evidence="3" type="ORF">METZ01_LOCUS115779</name>
</gene>
<dbReference type="FunFam" id="3.40.50.720:FF:000084">
    <property type="entry name" value="Short-chain dehydrogenase reductase"/>
    <property type="match status" value="1"/>
</dbReference>
<dbReference type="PROSITE" id="PS00061">
    <property type="entry name" value="ADH_SHORT"/>
    <property type="match status" value="1"/>
</dbReference>
<dbReference type="PRINTS" id="PR00080">
    <property type="entry name" value="SDRFAMILY"/>
</dbReference>
<dbReference type="EMBL" id="UINC01014823">
    <property type="protein sequence ID" value="SVA62925.1"/>
    <property type="molecule type" value="Genomic_DNA"/>
</dbReference>
<dbReference type="InterPro" id="IPR002347">
    <property type="entry name" value="SDR_fam"/>
</dbReference>
<name>A0A381XDV5_9ZZZZ</name>
<dbReference type="PRINTS" id="PR00081">
    <property type="entry name" value="GDHRDH"/>
</dbReference>
<evidence type="ECO:0000256" key="1">
    <source>
        <dbReference type="ARBA" id="ARBA00006484"/>
    </source>
</evidence>
<proteinExistence type="inferred from homology"/>
<evidence type="ECO:0000256" key="2">
    <source>
        <dbReference type="ARBA" id="ARBA00023002"/>
    </source>
</evidence>
<evidence type="ECO:0000313" key="3">
    <source>
        <dbReference type="EMBL" id="SVA62925.1"/>
    </source>
</evidence>
<dbReference type="SUPFAM" id="SSF51735">
    <property type="entry name" value="NAD(P)-binding Rossmann-fold domains"/>
    <property type="match status" value="1"/>
</dbReference>
<keyword evidence="2" id="KW-0560">Oxidoreductase</keyword>
<dbReference type="Pfam" id="PF13561">
    <property type="entry name" value="adh_short_C2"/>
    <property type="match status" value="1"/>
</dbReference>
<dbReference type="NCBIfam" id="NF005559">
    <property type="entry name" value="PRK07231.1"/>
    <property type="match status" value="1"/>
</dbReference>
<accession>A0A381XDV5</accession>
<reference evidence="3" key="1">
    <citation type="submission" date="2018-05" db="EMBL/GenBank/DDBJ databases">
        <authorList>
            <person name="Lanie J.A."/>
            <person name="Ng W.-L."/>
            <person name="Kazmierczak K.M."/>
            <person name="Andrzejewski T.M."/>
            <person name="Davidsen T.M."/>
            <person name="Wayne K.J."/>
            <person name="Tettelin H."/>
            <person name="Glass J.I."/>
            <person name="Rusch D."/>
            <person name="Podicherti R."/>
            <person name="Tsui H.-C.T."/>
            <person name="Winkler M.E."/>
        </authorList>
    </citation>
    <scope>NUCLEOTIDE SEQUENCE</scope>
</reference>
<protein>
    <recommendedName>
        <fullName evidence="4">Cyclopentanol dehydrogenase</fullName>
    </recommendedName>
</protein>
<comment type="similarity">
    <text evidence="1">Belongs to the short-chain dehydrogenases/reductases (SDR) family.</text>
</comment>
<evidence type="ECO:0008006" key="4">
    <source>
        <dbReference type="Google" id="ProtNLM"/>
    </source>
</evidence>
<dbReference type="Gene3D" id="3.40.50.720">
    <property type="entry name" value="NAD(P)-binding Rossmann-like Domain"/>
    <property type="match status" value="1"/>
</dbReference>
<sequence length="230" mass="24246">MGEEEAKLFAKEGAKVVVSGIQEDQGQRLVHEINSLGGESLFIKLDVSSENDWIAAIQTTEKSFGKLDILINNAGIIQRYSLNSTTVSSWKQVMEINSMGAFLGCKTAIPAMLKAGGGSIVNIASISGMVGLGYPAYNASKGAIRALTKIVSVDYARKGIRINCINPGPIETPMFDTAGEEVAAQRTKVIPMGRVGKPIEVAFGALFLASDESSFITGAELVIDGGITAC</sequence>
<dbReference type="InterPro" id="IPR020904">
    <property type="entry name" value="Sc_DH/Rdtase_CS"/>
</dbReference>